<comment type="caution">
    <text evidence="1">The sequence shown here is derived from an EMBL/GenBank/DDBJ whole genome shotgun (WGS) entry which is preliminary data.</text>
</comment>
<accession>A0A146G4R8</accession>
<name>A0A146G4R8_TERSA</name>
<dbReference type="EMBL" id="BDCO01000002">
    <property type="protein sequence ID" value="GAT31818.1"/>
    <property type="molecule type" value="Genomic_DNA"/>
</dbReference>
<protein>
    <submittedName>
        <fullName evidence="1">Uncharacterized protein</fullName>
    </submittedName>
</protein>
<proteinExistence type="predicted"/>
<dbReference type="AlphaFoldDB" id="A0A146G4R8"/>
<dbReference type="InParanoid" id="A0A146G4R8"/>
<organism evidence="1 2">
    <name type="scientific">Terrimicrobium sacchariphilum</name>
    <dbReference type="NCBI Taxonomy" id="690879"/>
    <lineage>
        <taxon>Bacteria</taxon>
        <taxon>Pseudomonadati</taxon>
        <taxon>Verrucomicrobiota</taxon>
        <taxon>Terrimicrobiia</taxon>
        <taxon>Terrimicrobiales</taxon>
        <taxon>Terrimicrobiaceae</taxon>
        <taxon>Terrimicrobium</taxon>
    </lineage>
</organism>
<sequence length="174" mass="20076">MMVMMRRPGGHRTEDGQRLKVRNLFAIEHLFYGDIRRNPYHLVHDLDRKMEVPQLPRHTRRVRRDIAERNFENGLLPLANRIENALLSQHEIAMGKQMIKVETKLPTVARDGAPAAFGEDFAIHRDGNDAIRFRPVDMQMMTDNFHTQNKKYLWAIGKTSAGAQRSSTPSAFTV</sequence>
<reference evidence="2" key="1">
    <citation type="journal article" date="2017" name="Genome Announc.">
        <title>Draft Genome Sequence of Terrimicrobium sacchariphilum NM-5T, a Facultative Anaerobic Soil Bacterium of the Class Spartobacteria.</title>
        <authorList>
            <person name="Qiu Y.L."/>
            <person name="Tourlousse D.M."/>
            <person name="Matsuura N."/>
            <person name="Ohashi A."/>
            <person name="Sekiguchi Y."/>
        </authorList>
    </citation>
    <scope>NUCLEOTIDE SEQUENCE [LARGE SCALE GENOMIC DNA]</scope>
    <source>
        <strain evidence="2">NM-5</strain>
    </source>
</reference>
<dbReference type="Proteomes" id="UP000076023">
    <property type="component" value="Unassembled WGS sequence"/>
</dbReference>
<dbReference type="STRING" id="690879.TSACC_2212"/>
<evidence type="ECO:0000313" key="2">
    <source>
        <dbReference type="Proteomes" id="UP000076023"/>
    </source>
</evidence>
<keyword evidence="2" id="KW-1185">Reference proteome</keyword>
<evidence type="ECO:0000313" key="1">
    <source>
        <dbReference type="EMBL" id="GAT31818.1"/>
    </source>
</evidence>
<gene>
    <name evidence="1" type="ORF">TSACC_2212</name>
</gene>